<evidence type="ECO:0000313" key="2">
    <source>
        <dbReference type="Proteomes" id="UP000636479"/>
    </source>
</evidence>
<dbReference type="SUPFAM" id="SSF52047">
    <property type="entry name" value="RNI-like"/>
    <property type="match status" value="1"/>
</dbReference>
<dbReference type="GeneID" id="59345514"/>
<dbReference type="Gene3D" id="3.80.10.10">
    <property type="entry name" value="Ribonuclease Inhibitor"/>
    <property type="match status" value="1"/>
</dbReference>
<comment type="caution">
    <text evidence="1">The sequence shown here is derived from an EMBL/GenBank/DDBJ whole genome shotgun (WGS) entry which is preliminary data.</text>
</comment>
<dbReference type="OrthoDB" id="3035629at2759"/>
<evidence type="ECO:0000313" key="1">
    <source>
        <dbReference type="EMBL" id="KAF7303947.1"/>
    </source>
</evidence>
<accession>A0A8H6W3V0</accession>
<protein>
    <submittedName>
        <fullName evidence="1">F-box domain-containing protein</fullName>
    </submittedName>
</protein>
<dbReference type="Proteomes" id="UP000636479">
    <property type="component" value="Unassembled WGS sequence"/>
</dbReference>
<dbReference type="RefSeq" id="XP_037220919.1">
    <property type="nucleotide sequence ID" value="XM_037362998.1"/>
</dbReference>
<dbReference type="EMBL" id="JACAZF010000005">
    <property type="protein sequence ID" value="KAF7303947.1"/>
    <property type="molecule type" value="Genomic_DNA"/>
</dbReference>
<proteinExistence type="predicted"/>
<sequence>MPKSTPSLPLELEREIAWVTAFSYPWMLPTLMLTARRFSKWLEPLLYHVVPVDHSPAAYAFMRAAESKPPTFLRHAVRHVYLDSCWEEAHVAKALKMCTGVQDLAVTANYTETPLLSILCGMQLRRFSGFLVSVFGSPQSINVHHSLLGRLTHLDLYDDPIPTELFRLLPALPSLTHLALNHSVHLSVLRYLLESVPALVVLIVLWDIDLRDSAVEYGVDLLKHAPTVLNEPRFVMIVYNDTRSEWEAGAWGGDNFWVRAERWSKKRRNGEMNPEACLCLDI</sequence>
<organism evidence="1 2">
    <name type="scientific">Mycena indigotica</name>
    <dbReference type="NCBI Taxonomy" id="2126181"/>
    <lineage>
        <taxon>Eukaryota</taxon>
        <taxon>Fungi</taxon>
        <taxon>Dikarya</taxon>
        <taxon>Basidiomycota</taxon>
        <taxon>Agaricomycotina</taxon>
        <taxon>Agaricomycetes</taxon>
        <taxon>Agaricomycetidae</taxon>
        <taxon>Agaricales</taxon>
        <taxon>Marasmiineae</taxon>
        <taxon>Mycenaceae</taxon>
        <taxon>Mycena</taxon>
    </lineage>
</organism>
<reference evidence="1" key="1">
    <citation type="submission" date="2020-05" db="EMBL/GenBank/DDBJ databases">
        <title>Mycena genomes resolve the evolution of fungal bioluminescence.</title>
        <authorList>
            <person name="Tsai I.J."/>
        </authorList>
    </citation>
    <scope>NUCLEOTIDE SEQUENCE</scope>
    <source>
        <strain evidence="1">171206Taipei</strain>
    </source>
</reference>
<dbReference type="AlphaFoldDB" id="A0A8H6W3V0"/>
<gene>
    <name evidence="1" type="ORF">MIND_00625400</name>
</gene>
<name>A0A8H6W3V0_9AGAR</name>
<keyword evidence="2" id="KW-1185">Reference proteome</keyword>
<dbReference type="InterPro" id="IPR032675">
    <property type="entry name" value="LRR_dom_sf"/>
</dbReference>